<name>A0AAV8RCD4_ENSVE</name>
<evidence type="ECO:0008006" key="4">
    <source>
        <dbReference type="Google" id="ProtNLM"/>
    </source>
</evidence>
<dbReference type="AlphaFoldDB" id="A0AAV8RCD4"/>
<feature type="region of interest" description="Disordered" evidence="1">
    <location>
        <begin position="1"/>
        <end position="46"/>
    </location>
</feature>
<proteinExistence type="predicted"/>
<dbReference type="PANTHER" id="PTHR42773">
    <property type="entry name" value="METALLO-BETA-LACTAMASE-RELATED"/>
    <property type="match status" value="1"/>
</dbReference>
<organism evidence="2 3">
    <name type="scientific">Ensete ventricosum</name>
    <name type="common">Abyssinian banana</name>
    <name type="synonym">Musa ensete</name>
    <dbReference type="NCBI Taxonomy" id="4639"/>
    <lineage>
        <taxon>Eukaryota</taxon>
        <taxon>Viridiplantae</taxon>
        <taxon>Streptophyta</taxon>
        <taxon>Embryophyta</taxon>
        <taxon>Tracheophyta</taxon>
        <taxon>Spermatophyta</taxon>
        <taxon>Magnoliopsida</taxon>
        <taxon>Liliopsida</taxon>
        <taxon>Zingiberales</taxon>
        <taxon>Musaceae</taxon>
        <taxon>Ensete</taxon>
    </lineage>
</organism>
<keyword evidence="3" id="KW-1185">Reference proteome</keyword>
<reference evidence="2 3" key="1">
    <citation type="submission" date="2022-12" db="EMBL/GenBank/DDBJ databases">
        <title>Chromosome-scale assembly of the Ensete ventricosum genome.</title>
        <authorList>
            <person name="Dussert Y."/>
            <person name="Stocks J."/>
            <person name="Wendawek A."/>
            <person name="Woldeyes F."/>
            <person name="Nichols R.A."/>
            <person name="Borrell J.S."/>
        </authorList>
    </citation>
    <scope>NUCLEOTIDE SEQUENCE [LARGE SCALE GENOMIC DNA]</scope>
    <source>
        <strain evidence="3">cv. Maze</strain>
        <tissue evidence="2">Seeds</tissue>
    </source>
</reference>
<evidence type="ECO:0000256" key="1">
    <source>
        <dbReference type="SAM" id="MobiDB-lite"/>
    </source>
</evidence>
<sequence>MALRGGVLCPKSGLPNPLPSNRSRRNAGMRLVSSATAADADRQKRPQNVEGEFFVDCRCIDCDTCRWMAPGEGTLGTAFLSDKLNTY</sequence>
<evidence type="ECO:0000313" key="3">
    <source>
        <dbReference type="Proteomes" id="UP001222027"/>
    </source>
</evidence>
<comment type="caution">
    <text evidence="2">The sequence shown here is derived from an EMBL/GenBank/DDBJ whole genome shotgun (WGS) entry which is preliminary data.</text>
</comment>
<protein>
    <recommendedName>
        <fullName evidence="4">4Fe-4S ferredoxin-type domain-containing protein</fullName>
    </recommendedName>
</protein>
<dbReference type="Proteomes" id="UP001222027">
    <property type="component" value="Unassembled WGS sequence"/>
</dbReference>
<accession>A0AAV8RCD4</accession>
<evidence type="ECO:0000313" key="2">
    <source>
        <dbReference type="EMBL" id="KAJ8492931.1"/>
    </source>
</evidence>
<dbReference type="EMBL" id="JAQQAF010000004">
    <property type="protein sequence ID" value="KAJ8492931.1"/>
    <property type="molecule type" value="Genomic_DNA"/>
</dbReference>
<dbReference type="PANTHER" id="PTHR42773:SF1">
    <property type="entry name" value="METALLO-BETA-LACTAMASE FAMILY PROTEIN"/>
    <property type="match status" value="1"/>
</dbReference>
<gene>
    <name evidence="2" type="ORF">OPV22_014652</name>
</gene>